<accession>A0ABP7XCH4</accession>
<feature type="domain" description="Sortilin N-terminal" evidence="4">
    <location>
        <begin position="124"/>
        <end position="249"/>
    </location>
</feature>
<dbReference type="PANTHER" id="PTHR43739:SF5">
    <property type="entry name" value="EXO-ALPHA-SIALIDASE"/>
    <property type="match status" value="1"/>
</dbReference>
<evidence type="ECO:0000256" key="3">
    <source>
        <dbReference type="SAM" id="SignalP"/>
    </source>
</evidence>
<organism evidence="5 6">
    <name type="scientific">Aquimarina addita</name>
    <dbReference type="NCBI Taxonomy" id="870485"/>
    <lineage>
        <taxon>Bacteria</taxon>
        <taxon>Pseudomonadati</taxon>
        <taxon>Bacteroidota</taxon>
        <taxon>Flavobacteriia</taxon>
        <taxon>Flavobacteriales</taxon>
        <taxon>Flavobacteriaceae</taxon>
        <taxon>Aquimarina</taxon>
    </lineage>
</organism>
<name>A0ABP7XCH4_9FLAO</name>
<dbReference type="SUPFAM" id="SSF110296">
    <property type="entry name" value="Oligoxyloglucan reducing end-specific cellobiohydrolase"/>
    <property type="match status" value="3"/>
</dbReference>
<dbReference type="Pfam" id="PF15902">
    <property type="entry name" value="Sortilin-Vps10"/>
    <property type="match status" value="2"/>
</dbReference>
<dbReference type="PANTHER" id="PTHR43739">
    <property type="entry name" value="XYLOGLUCANASE (EUROFUNG)"/>
    <property type="match status" value="1"/>
</dbReference>
<feature type="signal peptide" evidence="3">
    <location>
        <begin position="1"/>
        <end position="24"/>
    </location>
</feature>
<evidence type="ECO:0000256" key="2">
    <source>
        <dbReference type="SAM" id="Coils"/>
    </source>
</evidence>
<dbReference type="EMBL" id="BAABCW010000002">
    <property type="protein sequence ID" value="GAA4110296.1"/>
    <property type="molecule type" value="Genomic_DNA"/>
</dbReference>
<feature type="coiled-coil region" evidence="2">
    <location>
        <begin position="903"/>
        <end position="957"/>
    </location>
</feature>
<evidence type="ECO:0000313" key="5">
    <source>
        <dbReference type="EMBL" id="GAA4110296.1"/>
    </source>
</evidence>
<keyword evidence="3" id="KW-0732">Signal</keyword>
<keyword evidence="2" id="KW-0175">Coiled coil</keyword>
<gene>
    <name evidence="5" type="ORF">GCM10022393_07270</name>
</gene>
<dbReference type="Gene3D" id="2.130.10.10">
    <property type="entry name" value="YVTN repeat-like/Quinoprotein amine dehydrogenase"/>
    <property type="match status" value="4"/>
</dbReference>
<feature type="chain" id="PRO_5046259120" description="Sortilin N-terminal domain-containing protein" evidence="3">
    <location>
        <begin position="25"/>
        <end position="1036"/>
    </location>
</feature>
<keyword evidence="6" id="KW-1185">Reference proteome</keyword>
<evidence type="ECO:0000259" key="4">
    <source>
        <dbReference type="Pfam" id="PF15902"/>
    </source>
</evidence>
<dbReference type="CDD" id="cd15482">
    <property type="entry name" value="Sialidase_non-viral"/>
    <property type="match status" value="1"/>
</dbReference>
<protein>
    <recommendedName>
        <fullName evidence="4">Sortilin N-terminal domain-containing protein</fullName>
    </recommendedName>
</protein>
<dbReference type="InterPro" id="IPR031778">
    <property type="entry name" value="Sortilin_N"/>
</dbReference>
<proteinExistence type="predicted"/>
<keyword evidence="1" id="KW-0677">Repeat</keyword>
<dbReference type="Proteomes" id="UP001500459">
    <property type="component" value="Unassembled WGS sequence"/>
</dbReference>
<sequence length="1036" mass="116138">MRMPFNKITLVTLYILFSFSSVSSQTYDQKLYDAIEYRLIGPFRGGRSAAVTGVPDKPNLFYFGATGGGVWKTTDGGRSWENISDGFFGGSVGAISVAKSDPNVIYVGGGEKTLRGNVSSGYGVWKSVDAGKTWSQSGLPKSRHIPRISIHPTNPDIVYAGVLGNIYKPTQDRGVYKSIDGGKTWKQILFANQDAGAVDLTLDPNNPRIIYASTWNARRTPYSLSSGGKGSALWKSTDSGNTWKEISKNKGFAKDTLGIIGVTISPVDSERIWAIVENKEKGGIYRSEDGGATWDYINSDRSLRQRAWYYSRIYADPKDKDVIYVVNVSYHKSKDGGKNFSSFNAPHGDHHDLWIAPENPKRIIIGDDGGAQITYDGGITWSTYHNQPTSQFYRVTTDTSFPYKIYAAQQDNSTIRINHRSTGSNISENDWEKTAGGESAHIAVDPKNNNIVYGGSYDGFLTRVNHTTETVRSISVWPDNPMGHGAEDMKYRFQWNFPVLFSKHNPNKLYTFSNQVHVTENEGQSWQIISPDLTRNDPDKLKSSGGPITQDNTSVEYYCTIFAAAESPVTEGVLWTGSDDGLVHLTRDGGTTWDNVTPKGMPEWMMINSIEPSSFDDGTCYIAGTRYKSGDFAPYLYRTTDYGKSWIKITTGIDEEHFTRVLRADPKRKGLLYAGTETGMYISFNDGKDWKPFQLNLPIVPITDLVIKDNNLIVATQGRSLWIIDDLTVLHQLNSNSKNQKNILFKPKPTFRMQGKSTKDSKTTGTNHPAGVMTYFYLQNFDKEKDTISLTYLNQKNDTIKSFSTAAKEKKDTLKNIAKGANQFNWNMRGDGAEKLEGMILWWANLDGPKAVPGTYTASLNVNGKEQNQSFTILADPRAEANQQQMQSQFDFITDVNKTVDKAHQSIKKIRNLTTQLESFEKQYKSNSKTSELVKKASELQKELKEIEKALYQTKNKSRQDPLNFPIKLTNKLGHLNSLVGMGDFGPTDQDIAVKEELTKQIEEQLKTFDTLISEKIKRFNTEFNALQLNYLFIEE</sequence>
<feature type="domain" description="Sortilin N-terminal" evidence="4">
    <location>
        <begin position="284"/>
        <end position="431"/>
    </location>
</feature>
<dbReference type="InterPro" id="IPR052025">
    <property type="entry name" value="Xyloglucanase_GH74"/>
</dbReference>
<comment type="caution">
    <text evidence="5">The sequence shown here is derived from an EMBL/GenBank/DDBJ whole genome shotgun (WGS) entry which is preliminary data.</text>
</comment>
<evidence type="ECO:0000313" key="6">
    <source>
        <dbReference type="Proteomes" id="UP001500459"/>
    </source>
</evidence>
<evidence type="ECO:0000256" key="1">
    <source>
        <dbReference type="ARBA" id="ARBA00022737"/>
    </source>
</evidence>
<dbReference type="InterPro" id="IPR015943">
    <property type="entry name" value="WD40/YVTN_repeat-like_dom_sf"/>
</dbReference>
<reference evidence="6" key="1">
    <citation type="journal article" date="2019" name="Int. J. Syst. Evol. Microbiol.">
        <title>The Global Catalogue of Microorganisms (GCM) 10K type strain sequencing project: providing services to taxonomists for standard genome sequencing and annotation.</title>
        <authorList>
            <consortium name="The Broad Institute Genomics Platform"/>
            <consortium name="The Broad Institute Genome Sequencing Center for Infectious Disease"/>
            <person name="Wu L."/>
            <person name="Ma J."/>
        </authorList>
    </citation>
    <scope>NUCLEOTIDE SEQUENCE [LARGE SCALE GENOMIC DNA]</scope>
    <source>
        <strain evidence="6">JCM 17106</strain>
    </source>
</reference>